<dbReference type="PROSITE" id="PS50894">
    <property type="entry name" value="HPT"/>
    <property type="match status" value="1"/>
</dbReference>
<dbReference type="GO" id="GO:0000160">
    <property type="term" value="P:phosphorelay signal transduction system"/>
    <property type="evidence" value="ECO:0007669"/>
    <property type="project" value="InterPro"/>
</dbReference>
<dbReference type="Proteomes" id="UP000075320">
    <property type="component" value="Unassembled WGS sequence"/>
</dbReference>
<keyword evidence="1" id="KW-0597">Phosphoprotein</keyword>
<feature type="modified residue" description="Phosphohistidine" evidence="1">
    <location>
        <position position="74"/>
    </location>
</feature>
<dbReference type="EMBL" id="LUKE01000001">
    <property type="protein sequence ID" value="KYG65546.1"/>
    <property type="molecule type" value="Genomic_DNA"/>
</dbReference>
<evidence type="ECO:0000313" key="4">
    <source>
        <dbReference type="Proteomes" id="UP000075320"/>
    </source>
</evidence>
<comment type="caution">
    <text evidence="3">The sequence shown here is derived from an EMBL/GenBank/DDBJ whole genome shotgun (WGS) entry which is preliminary data.</text>
</comment>
<evidence type="ECO:0000259" key="2">
    <source>
        <dbReference type="PROSITE" id="PS50894"/>
    </source>
</evidence>
<sequence>MSLENSIRQKCPELVAAGFDAKALAEMMEERFLGEYDIFFAAVELFLEGHENYLADIESAIAEMDRRKIGAAAHRFKGAAANFHCLKIPETAREMEANSNVWEKDKFQNQFAILKKQVGEFTGELKQLVLSFNKLQQEAA</sequence>
<evidence type="ECO:0000256" key="1">
    <source>
        <dbReference type="PROSITE-ProRule" id="PRU00110"/>
    </source>
</evidence>
<accession>A0A150WME6</accession>
<dbReference type="AlphaFoldDB" id="A0A150WME6"/>
<dbReference type="GO" id="GO:0004672">
    <property type="term" value="F:protein kinase activity"/>
    <property type="evidence" value="ECO:0007669"/>
    <property type="project" value="UniProtKB-ARBA"/>
</dbReference>
<dbReference type="RefSeq" id="WP_061833090.1">
    <property type="nucleotide sequence ID" value="NZ_LUKE01000001.1"/>
</dbReference>
<dbReference type="InterPro" id="IPR036641">
    <property type="entry name" value="HPT_dom_sf"/>
</dbReference>
<dbReference type="SUPFAM" id="SSF47226">
    <property type="entry name" value="Histidine-containing phosphotransfer domain, HPT domain"/>
    <property type="match status" value="1"/>
</dbReference>
<dbReference type="OrthoDB" id="9342728at2"/>
<name>A0A150WME6_BDEBC</name>
<evidence type="ECO:0000313" key="3">
    <source>
        <dbReference type="EMBL" id="KYG65546.1"/>
    </source>
</evidence>
<feature type="domain" description="HPt" evidence="2">
    <location>
        <begin position="35"/>
        <end position="128"/>
    </location>
</feature>
<reference evidence="3 4" key="1">
    <citation type="submission" date="2016-03" db="EMBL/GenBank/DDBJ databases">
        <authorList>
            <person name="Ploux O."/>
        </authorList>
    </citation>
    <scope>NUCLEOTIDE SEQUENCE [LARGE SCALE GENOMIC DNA]</scope>
    <source>
        <strain evidence="3 4">R0</strain>
    </source>
</reference>
<organism evidence="3 4">
    <name type="scientific">Bdellovibrio bacteriovorus</name>
    <dbReference type="NCBI Taxonomy" id="959"/>
    <lineage>
        <taxon>Bacteria</taxon>
        <taxon>Pseudomonadati</taxon>
        <taxon>Bdellovibrionota</taxon>
        <taxon>Bdellovibrionia</taxon>
        <taxon>Bdellovibrionales</taxon>
        <taxon>Pseudobdellovibrionaceae</taxon>
        <taxon>Bdellovibrio</taxon>
    </lineage>
</organism>
<dbReference type="InterPro" id="IPR008207">
    <property type="entry name" value="Sig_transdc_His_kin_Hpt_dom"/>
</dbReference>
<keyword evidence="4" id="KW-1185">Reference proteome</keyword>
<gene>
    <name evidence="3" type="ORF">AZI86_00250</name>
</gene>
<proteinExistence type="predicted"/>
<protein>
    <recommendedName>
        <fullName evidence="2">HPt domain-containing protein</fullName>
    </recommendedName>
</protein>
<dbReference type="Pfam" id="PF01627">
    <property type="entry name" value="Hpt"/>
    <property type="match status" value="1"/>
</dbReference>
<dbReference type="Gene3D" id="1.20.120.160">
    <property type="entry name" value="HPT domain"/>
    <property type="match status" value="1"/>
</dbReference>